<accession>A0ABS5UPG2</accession>
<evidence type="ECO:0000256" key="4">
    <source>
        <dbReference type="ARBA" id="ARBA00022763"/>
    </source>
</evidence>
<evidence type="ECO:0000256" key="13">
    <source>
        <dbReference type="ARBA" id="ARBA00034808"/>
    </source>
</evidence>
<keyword evidence="19" id="KW-1185">Reference proteome</keyword>
<keyword evidence="8 15" id="KW-0067">ATP-binding</keyword>
<comment type="catalytic activity">
    <reaction evidence="14">
        <text>ATP + H2O = ADP + phosphate + H(+)</text>
        <dbReference type="Rhea" id="RHEA:13065"/>
        <dbReference type="ChEBI" id="CHEBI:15377"/>
        <dbReference type="ChEBI" id="CHEBI:15378"/>
        <dbReference type="ChEBI" id="CHEBI:30616"/>
        <dbReference type="ChEBI" id="CHEBI:43474"/>
        <dbReference type="ChEBI" id="CHEBI:456216"/>
        <dbReference type="EC" id="5.6.2.4"/>
    </reaction>
</comment>
<dbReference type="InterPro" id="IPR027417">
    <property type="entry name" value="P-loop_NTPase"/>
</dbReference>
<name>A0ABS5UPG2_9BIFI</name>
<evidence type="ECO:0000259" key="16">
    <source>
        <dbReference type="PROSITE" id="PS51198"/>
    </source>
</evidence>
<dbReference type="EC" id="5.6.2.4" evidence="13"/>
<dbReference type="InterPro" id="IPR014016">
    <property type="entry name" value="UvrD-like_ATP-bd"/>
</dbReference>
<dbReference type="EMBL" id="JAFEJS010000004">
    <property type="protein sequence ID" value="MBT1172833.1"/>
    <property type="molecule type" value="Genomic_DNA"/>
</dbReference>
<dbReference type="InterPro" id="IPR013986">
    <property type="entry name" value="DExx_box_DNA_helicase_dom_sf"/>
</dbReference>
<dbReference type="Gene3D" id="3.40.50.300">
    <property type="entry name" value="P-loop containing nucleotide triphosphate hydrolases"/>
    <property type="match status" value="4"/>
</dbReference>
<dbReference type="Pfam" id="PF13361">
    <property type="entry name" value="UvrD_C"/>
    <property type="match status" value="2"/>
</dbReference>
<dbReference type="CDD" id="cd17932">
    <property type="entry name" value="DEXQc_UvrD"/>
    <property type="match status" value="1"/>
</dbReference>
<evidence type="ECO:0000256" key="14">
    <source>
        <dbReference type="ARBA" id="ARBA00048988"/>
    </source>
</evidence>
<dbReference type="Gene3D" id="3.90.320.10">
    <property type="match status" value="1"/>
</dbReference>
<feature type="domain" description="UvrD-like helicase ATP-binding" evidence="16">
    <location>
        <begin position="8"/>
        <end position="372"/>
    </location>
</feature>
<dbReference type="InterPro" id="IPR000212">
    <property type="entry name" value="DNA_helicase_UvrD/REP"/>
</dbReference>
<evidence type="ECO:0000256" key="2">
    <source>
        <dbReference type="ARBA" id="ARBA00022722"/>
    </source>
</evidence>
<evidence type="ECO:0000256" key="9">
    <source>
        <dbReference type="ARBA" id="ARBA00023125"/>
    </source>
</evidence>
<keyword evidence="10" id="KW-0234">DNA repair</keyword>
<keyword evidence="2" id="KW-0540">Nuclease</keyword>
<keyword evidence="7" id="KW-0269">Exonuclease</keyword>
<feature type="binding site" evidence="15">
    <location>
        <begin position="29"/>
        <end position="36"/>
    </location>
    <ligand>
        <name>ATP</name>
        <dbReference type="ChEBI" id="CHEBI:30616"/>
    </ligand>
</feature>
<evidence type="ECO:0000256" key="3">
    <source>
        <dbReference type="ARBA" id="ARBA00022741"/>
    </source>
</evidence>
<evidence type="ECO:0000313" key="18">
    <source>
        <dbReference type="EMBL" id="MBT1172833.1"/>
    </source>
</evidence>
<dbReference type="Pfam" id="PF00580">
    <property type="entry name" value="UvrD-helicase"/>
    <property type="match status" value="1"/>
</dbReference>
<proteinExistence type="inferred from homology"/>
<dbReference type="Proteomes" id="UP000773064">
    <property type="component" value="Unassembled WGS sequence"/>
</dbReference>
<evidence type="ECO:0000256" key="6">
    <source>
        <dbReference type="ARBA" id="ARBA00022806"/>
    </source>
</evidence>
<evidence type="ECO:0000256" key="5">
    <source>
        <dbReference type="ARBA" id="ARBA00022801"/>
    </source>
</evidence>
<keyword evidence="9" id="KW-0238">DNA-binding</keyword>
<protein>
    <recommendedName>
        <fullName evidence="13">DNA 3'-5' helicase</fullName>
        <ecNumber evidence="13">5.6.2.4</ecNumber>
    </recommendedName>
</protein>
<dbReference type="Gene3D" id="1.10.10.160">
    <property type="match status" value="1"/>
</dbReference>
<keyword evidence="11" id="KW-0413">Isomerase</keyword>
<dbReference type="PANTHER" id="PTHR11070:SF55">
    <property type="entry name" value="DNA 3'-5' HELICASE"/>
    <property type="match status" value="1"/>
</dbReference>
<comment type="caution">
    <text evidence="18">The sequence shown here is derived from an EMBL/GenBank/DDBJ whole genome shotgun (WGS) entry which is preliminary data.</text>
</comment>
<evidence type="ECO:0000256" key="10">
    <source>
        <dbReference type="ARBA" id="ARBA00023204"/>
    </source>
</evidence>
<keyword evidence="3 15" id="KW-0547">Nucleotide-binding</keyword>
<keyword evidence="4" id="KW-0227">DNA damage</keyword>
<comment type="catalytic activity">
    <reaction evidence="12">
        <text>Couples ATP hydrolysis with the unwinding of duplex DNA by translocating in the 3'-5' direction.</text>
        <dbReference type="EC" id="5.6.2.4"/>
    </reaction>
</comment>
<keyword evidence="6 15" id="KW-0347">Helicase</keyword>
<reference evidence="18 19" key="1">
    <citation type="journal article" date="2021" name="Environ. Microbiol.">
        <title>Genetic insights into the dark matter of the mammalian gut microbiota through targeted genome reconstruction.</title>
        <authorList>
            <person name="Lugli G.A."/>
            <person name="Alessandri G."/>
            <person name="Milani C."/>
            <person name="Viappiani A."/>
            <person name="Fontana F."/>
            <person name="Tarracchini C."/>
            <person name="Mancabelli L."/>
            <person name="Argentini C."/>
            <person name="Ruiz L."/>
            <person name="Margolles A."/>
            <person name="van Sinderen D."/>
            <person name="Turroni F."/>
            <person name="Ventura M."/>
        </authorList>
    </citation>
    <scope>NUCLEOTIDE SEQUENCE [LARGE SCALE GENOMIC DNA]</scope>
    <source>
        <strain evidence="18 19">MA2</strain>
    </source>
</reference>
<organism evidence="18 19">
    <name type="scientific">Bifidobacterium santillanense</name>
    <dbReference type="NCBI Taxonomy" id="2809028"/>
    <lineage>
        <taxon>Bacteria</taxon>
        <taxon>Bacillati</taxon>
        <taxon>Actinomycetota</taxon>
        <taxon>Actinomycetes</taxon>
        <taxon>Bifidobacteriales</taxon>
        <taxon>Bifidobacteriaceae</taxon>
        <taxon>Bifidobacterium</taxon>
    </lineage>
</organism>
<dbReference type="SUPFAM" id="SSF52540">
    <property type="entry name" value="P-loop containing nucleoside triphosphate hydrolases"/>
    <property type="match status" value="1"/>
</dbReference>
<comment type="similarity">
    <text evidence="1">Belongs to the helicase family. UvrD subfamily.</text>
</comment>
<evidence type="ECO:0000256" key="1">
    <source>
        <dbReference type="ARBA" id="ARBA00009922"/>
    </source>
</evidence>
<dbReference type="InterPro" id="IPR014017">
    <property type="entry name" value="DNA_helicase_UvrD-like_C"/>
</dbReference>
<dbReference type="PANTHER" id="PTHR11070">
    <property type="entry name" value="UVRD / RECB / PCRA DNA HELICASE FAMILY MEMBER"/>
    <property type="match status" value="1"/>
</dbReference>
<dbReference type="Pfam" id="PF12705">
    <property type="entry name" value="PDDEXK_1"/>
    <property type="match status" value="1"/>
</dbReference>
<dbReference type="PROSITE" id="PS51198">
    <property type="entry name" value="UVRD_HELICASE_ATP_BIND"/>
    <property type="match status" value="1"/>
</dbReference>
<evidence type="ECO:0000259" key="17">
    <source>
        <dbReference type="PROSITE" id="PS51217"/>
    </source>
</evidence>
<sequence>MTNAPVFTDSPEQAAVVGAPADADVLVVAGAGSGKTYTMTRRIIALIERGVAPEAILGLTFTRKAAGELLARVSAAVTDAREDAMFLKPSVLTYDAFFQSIVRQYGLLVGFDQNTQPLSEAGALQLAADVIDEHMDELRGVDLGAFSTLAGRVLALSGAIGSAMIGGDVADMDRAIAEVRAWDGAFAERVRDAIGGEDVPEEAPSLKPPRHLKKDTDETWAAKLRDFQRRQHEACLRNCADLVEVAATRDVLLDLVEAYTAAKRRRDMAEFGDFTIAAYQLVTRFPSIGERYRRRFSHVLLDEYQDTSTTQASLLATLFHGPGTAVNAVGDPFQSIYAWRGASPGAFRMFQRDFRMPADARPYALSVTRRNARLVLEAANDLTLPLREAPRRAGSSLMREVDVTPLGTLPGAPLGTLGVLGYDTLGQEIDAVVRFCRHCARRDELDAARGDGPTADPDPWNPGPKRRSVAVLFRSKKHMADYQRALEEAGLTTLVVGYSAMLERPEIRDVLALLHVAADHTDSASLMRLLATPRFGLDTAALTALASIAETLNMETRFRALAAAGIAPTDAPRERWASIVREHRNEVANAVFLPDVMLRGDLERLIDGDDRFAPDARRVVLRAGSVLRRVHDVVGRPLPDVVREAVRALDLDIDTVLAQAMHADPDGPADVAAVNPTLARIPMDAIIDLTDTYAAEIAAGSTPTLRGFMAWVDALGSIEDETATLRPDQRADVELMTVHQSKGLEWDSVAIVGLAAGAFPSGQGDRLSVTPDESHVGGMEGGVWHAPEYRETARTWLDDPTAVPAPIRADAGILPRFPHDAPADADPIASLDALDGVEAIDDEVYGTLRAVGDGVDEVDPDSWHLTQREEYGRRLHADERRLMYVALTRAKEDVLLTYSRRADPGRVAADDASSREAKPSNFWTEVHDALGHRPDVVGDPGALPEGVEPAATAPDGFFVGERAREYEDAVVRDALLDPVEDRDEDATLPWPASLSGTLEERLDTAAEAVRGARRDGETGPSAPDGPLMARARLLVADEDLMAGTLEGADLDAAVKAKAQRILAGSRRSVTSLQARAGQLGEHEERRYWRGIVRPIPSVASPAASAGTRFHAWAERFVDAAIPDGRDVAVTRETLLDDLRARRDGIERQERPDAVERDLVVWEGRLADSPWARRTPAWAERQLVVALPGLDGIIANGKLDAVFVGGLDPDDPSKRFTVVDWKTGRRPRDGRRTAEKLVQLDLYRLLLSAMEGVPLDSIDAALYYVSEPDEARRQLRAEAKTEQDIIAELSSGVPEQSDDD</sequence>
<dbReference type="Gene3D" id="1.10.486.10">
    <property type="entry name" value="PCRA, domain 4"/>
    <property type="match status" value="1"/>
</dbReference>
<gene>
    <name evidence="18" type="ORF">JS528_05585</name>
</gene>
<dbReference type="RefSeq" id="WP_214358099.1">
    <property type="nucleotide sequence ID" value="NZ_JAFEJS010000004.1"/>
</dbReference>
<evidence type="ECO:0000256" key="15">
    <source>
        <dbReference type="PROSITE-ProRule" id="PRU00560"/>
    </source>
</evidence>
<dbReference type="PROSITE" id="PS51217">
    <property type="entry name" value="UVRD_HELICASE_CTER"/>
    <property type="match status" value="1"/>
</dbReference>
<keyword evidence="5 15" id="KW-0378">Hydrolase</keyword>
<evidence type="ECO:0000256" key="8">
    <source>
        <dbReference type="ARBA" id="ARBA00022840"/>
    </source>
</evidence>
<evidence type="ECO:0000256" key="7">
    <source>
        <dbReference type="ARBA" id="ARBA00022839"/>
    </source>
</evidence>
<evidence type="ECO:0000313" key="19">
    <source>
        <dbReference type="Proteomes" id="UP000773064"/>
    </source>
</evidence>
<dbReference type="InterPro" id="IPR011604">
    <property type="entry name" value="PDDEXK-like_dom_sf"/>
</dbReference>
<evidence type="ECO:0000256" key="11">
    <source>
        <dbReference type="ARBA" id="ARBA00023235"/>
    </source>
</evidence>
<evidence type="ECO:0000256" key="12">
    <source>
        <dbReference type="ARBA" id="ARBA00034617"/>
    </source>
</evidence>
<feature type="domain" description="UvrD-like helicase C-terminal" evidence="17">
    <location>
        <begin position="373"/>
        <end position="743"/>
    </location>
</feature>
<dbReference type="InterPro" id="IPR038726">
    <property type="entry name" value="PDDEXK_AddAB-type"/>
</dbReference>